<evidence type="ECO:0000313" key="3">
    <source>
        <dbReference type="EMBL" id="AWR99651.1"/>
    </source>
</evidence>
<dbReference type="RefSeq" id="WP_054836010.1">
    <property type="nucleotide sequence ID" value="NZ_BBBA01000001.1"/>
</dbReference>
<evidence type="ECO:0000313" key="4">
    <source>
        <dbReference type="Proteomes" id="UP000247586"/>
    </source>
</evidence>
<dbReference type="GO" id="GO:0052816">
    <property type="term" value="F:long-chain fatty acyl-CoA hydrolase activity"/>
    <property type="evidence" value="ECO:0007669"/>
    <property type="project" value="TreeGrafter"/>
</dbReference>
<dbReference type="KEGG" id="mhk:DFR87_08065"/>
<dbReference type="Pfam" id="PF03061">
    <property type="entry name" value="4HBT"/>
    <property type="match status" value="2"/>
</dbReference>
<dbReference type="PROSITE" id="PS51770">
    <property type="entry name" value="HOTDOG_ACOT"/>
    <property type="match status" value="2"/>
</dbReference>
<evidence type="ECO:0000259" key="2">
    <source>
        <dbReference type="PROSITE" id="PS51770"/>
    </source>
</evidence>
<accession>A0A2U9IU93</accession>
<dbReference type="InterPro" id="IPR029069">
    <property type="entry name" value="HotDog_dom_sf"/>
</dbReference>
<dbReference type="AlphaFoldDB" id="A0A2U9IU93"/>
<dbReference type="GO" id="GO:0005829">
    <property type="term" value="C:cytosol"/>
    <property type="evidence" value="ECO:0007669"/>
    <property type="project" value="TreeGrafter"/>
</dbReference>
<proteinExistence type="predicted"/>
<dbReference type="EMBL" id="CP029287">
    <property type="protein sequence ID" value="AWR99651.1"/>
    <property type="molecule type" value="Genomic_DNA"/>
</dbReference>
<feature type="domain" description="HotDog ACOT-type" evidence="2">
    <location>
        <begin position="162"/>
        <end position="282"/>
    </location>
</feature>
<dbReference type="GeneID" id="36835289"/>
<feature type="domain" description="HotDog ACOT-type" evidence="2">
    <location>
        <begin position="5"/>
        <end position="111"/>
    </location>
</feature>
<dbReference type="InterPro" id="IPR006683">
    <property type="entry name" value="Thioestr_dom"/>
</dbReference>
<name>A0A2U9IU93_9CREN</name>
<keyword evidence="4" id="KW-1185">Reference proteome</keyword>
<gene>
    <name evidence="3" type="ORF">DFR87_08065</name>
</gene>
<dbReference type="GO" id="GO:0006637">
    <property type="term" value="P:acyl-CoA metabolic process"/>
    <property type="evidence" value="ECO:0007669"/>
    <property type="project" value="TreeGrafter"/>
</dbReference>
<dbReference type="PANTHER" id="PTHR11049:SF24">
    <property type="entry name" value="CYTOSOLIC ACYL COENZYME A THIOESTER HYDROLASE"/>
    <property type="match status" value="1"/>
</dbReference>
<dbReference type="STRING" id="1293036.GCA_001315825_00082"/>
<dbReference type="GO" id="GO:0009062">
    <property type="term" value="P:fatty acid catabolic process"/>
    <property type="evidence" value="ECO:0007669"/>
    <property type="project" value="TreeGrafter"/>
</dbReference>
<dbReference type="Gene3D" id="3.10.129.10">
    <property type="entry name" value="Hotdog Thioesterase"/>
    <property type="match status" value="2"/>
</dbReference>
<dbReference type="PANTHER" id="PTHR11049">
    <property type="entry name" value="ACYL COENZYME A THIOESTER HYDROLASE"/>
    <property type="match status" value="1"/>
</dbReference>
<dbReference type="InterPro" id="IPR040170">
    <property type="entry name" value="Cytosol_ACT"/>
</dbReference>
<dbReference type="Proteomes" id="UP000247586">
    <property type="component" value="Chromosome"/>
</dbReference>
<reference evidence="4" key="2">
    <citation type="submission" date="2020-03" db="EMBL/GenBank/DDBJ databases">
        <title>Complete Genome Sequences of Extremely Thermoacidophilic, Metal-Mobilizing Type-Strain Members of the Archaeal Family Sulfolobaceae: Acidianus brierleyi DSM-1651T, Acidianus sulfidivorans DSM-18786T, Metallosphaera hakonensis DSM-7519T, and Metallosphaera prunae DSM-10039T.</title>
        <authorList>
            <person name="Counts J.A."/>
            <person name="Kelly R.M."/>
        </authorList>
    </citation>
    <scope>NUCLEOTIDE SEQUENCE [LARGE SCALE GENOMIC DNA]</scope>
    <source>
        <strain evidence="4">HO1-1</strain>
    </source>
</reference>
<keyword evidence="1" id="KW-0378">Hydrolase</keyword>
<dbReference type="OrthoDB" id="15030at2157"/>
<reference evidence="4" key="3">
    <citation type="submission" date="2020-03" db="EMBL/GenBank/DDBJ databases">
        <title>Sequencing and Assembly of Multiple Reported Metal-Biooxidizing Members of the Extremely Thermoacidophilic Archaeal Family Sulfolobaceae.</title>
        <authorList>
            <person name="Counts J.A."/>
            <person name="Kelly R.M."/>
        </authorList>
    </citation>
    <scope>NUCLEOTIDE SEQUENCE [LARGE SCALE GENOMIC DNA]</scope>
    <source>
        <strain evidence="4">HO1-1</strain>
    </source>
</reference>
<protein>
    <submittedName>
        <fullName evidence="3">Acyl-CoA thioesterase</fullName>
    </submittedName>
</protein>
<dbReference type="CDD" id="cd03442">
    <property type="entry name" value="BFIT_BACH"/>
    <property type="match status" value="2"/>
</dbReference>
<organism evidence="3 4">
    <name type="scientific">Metallosphaera hakonensis JCM 8857 = DSM 7519</name>
    <dbReference type="NCBI Taxonomy" id="1293036"/>
    <lineage>
        <taxon>Archaea</taxon>
        <taxon>Thermoproteota</taxon>
        <taxon>Thermoprotei</taxon>
        <taxon>Sulfolobales</taxon>
        <taxon>Sulfolobaceae</taxon>
        <taxon>Metallosphaera</taxon>
    </lineage>
</organism>
<sequence length="312" mass="34824">MLKVSDTTVRTINLVHYQQTNFMGRLHGGDMLRFLADAGMLASMKVSKGLAVLASLDQVLFKKGASLGDIVEVDARVLYVGNTSMEVEMRAFRGSDIIVTASGTYVKVDRDFRPSPVNQNVIPDSQEEKIAVEQAIIRRNSKKEKIKNKNEVICSEDPTNFLRHRLGNTFFVGPTMTYDGRIISAGTLLKAMDDLGGALALRYNGMENYRPNQDGVVTVAVSDIFFYSPIRLGDIIEMNAGITYVGKTSVDILINVNRLDVSNGDCKHVTTAYFTYVRVDPEGNKKEIPPYVPQNPHEIELWKESVRRRGRV</sequence>
<reference evidence="3 4" key="1">
    <citation type="submission" date="2018-05" db="EMBL/GenBank/DDBJ databases">
        <title>Complete Genome Sequences of Extremely Thermoacidophilic, Metal-Mobilizing Type-Strain Members of the Archaeal Family Sulfolobaceae: Acidianus brierleyi DSM-1651T, Acidianus sulfidivorans DSM-18786T, Metallosphaera hakonensis DSM-7519T, and Metallosphaera prunae DSM-10039T.</title>
        <authorList>
            <person name="Counts J.A."/>
            <person name="Kelly R.M."/>
        </authorList>
    </citation>
    <scope>NUCLEOTIDE SEQUENCE [LARGE SCALE GENOMIC DNA]</scope>
    <source>
        <strain evidence="3 4">HO1-1</strain>
    </source>
</reference>
<dbReference type="InterPro" id="IPR033120">
    <property type="entry name" value="HOTDOG_ACOT"/>
</dbReference>
<evidence type="ECO:0000256" key="1">
    <source>
        <dbReference type="ARBA" id="ARBA00022801"/>
    </source>
</evidence>
<dbReference type="SUPFAM" id="SSF54637">
    <property type="entry name" value="Thioesterase/thiol ester dehydrase-isomerase"/>
    <property type="match status" value="2"/>
</dbReference>